<accession>F7ZAH1</accession>
<dbReference type="EMBL" id="CP002623">
    <property type="protein sequence ID" value="AEI92971.1"/>
    <property type="molecule type" value="Genomic_DNA"/>
</dbReference>
<gene>
    <name evidence="1" type="ordered locus">RLO149_c009570</name>
</gene>
<dbReference type="AlphaFoldDB" id="F7ZAH1"/>
<keyword evidence="2" id="KW-1185">Reference proteome</keyword>
<name>F7ZAH1_ROSLO</name>
<reference evidence="1 2" key="1">
    <citation type="journal article" date="2011" name="BMC Genomics">
        <title>Comparative genome analysis and genome-guided physiological analysis of Roseobacter litoralis.</title>
        <authorList>
            <person name="Kalhoefer D."/>
            <person name="Thole S."/>
            <person name="Voget S."/>
            <person name="Lehmann R."/>
            <person name="Liesegang H."/>
            <person name="Wollher A."/>
            <person name="Daniel R."/>
            <person name="Simon M."/>
            <person name="Brinkhoff T."/>
        </authorList>
    </citation>
    <scope>NUCLEOTIDE SEQUENCE [LARGE SCALE GENOMIC DNA]</scope>
    <source>
        <strain evidence="2">ATCC 49566 / DSM 6996 / JCM 21268 / NBRC 15278 / OCh 149</strain>
    </source>
</reference>
<sequence length="74" mass="8739">MPLGLTAGTSTTFWPVQFTHGLSTWKNRTIRLRQKQPEMDRSQLKYKDRRDLRAGHPVSVERYCLIIRRNQPLS</sequence>
<evidence type="ECO:0000313" key="2">
    <source>
        <dbReference type="Proteomes" id="UP000001353"/>
    </source>
</evidence>
<proteinExistence type="predicted"/>
<dbReference type="KEGG" id="rli:RLO149_c009570"/>
<dbReference type="HOGENOM" id="CLU_2685537_0_0_5"/>
<protein>
    <submittedName>
        <fullName evidence="1">Uncharacterized protein</fullName>
    </submittedName>
</protein>
<evidence type="ECO:0000313" key="1">
    <source>
        <dbReference type="EMBL" id="AEI92971.1"/>
    </source>
</evidence>
<dbReference type="Proteomes" id="UP000001353">
    <property type="component" value="Chromosome"/>
</dbReference>
<organism evidence="1 2">
    <name type="scientific">Roseobacter litoralis (strain ATCC 49566 / DSM 6996 / JCM 21268 / NBRC 15278 / OCh 149)</name>
    <dbReference type="NCBI Taxonomy" id="391595"/>
    <lineage>
        <taxon>Bacteria</taxon>
        <taxon>Pseudomonadati</taxon>
        <taxon>Pseudomonadota</taxon>
        <taxon>Alphaproteobacteria</taxon>
        <taxon>Rhodobacterales</taxon>
        <taxon>Roseobacteraceae</taxon>
        <taxon>Roseobacter</taxon>
    </lineage>
</organism>